<gene>
    <name evidence="1" type="ORF">K3G42_010248</name>
</gene>
<protein>
    <submittedName>
        <fullName evidence="1">Uncharacterized protein</fullName>
    </submittedName>
</protein>
<name>A0ACB8EVR7_9SAUR</name>
<dbReference type="Proteomes" id="UP000827872">
    <property type="component" value="Linkage Group LG15"/>
</dbReference>
<accession>A0ACB8EVR7</accession>
<proteinExistence type="predicted"/>
<organism evidence="1 2">
    <name type="scientific">Sphaerodactylus townsendi</name>
    <dbReference type="NCBI Taxonomy" id="933632"/>
    <lineage>
        <taxon>Eukaryota</taxon>
        <taxon>Metazoa</taxon>
        <taxon>Chordata</taxon>
        <taxon>Craniata</taxon>
        <taxon>Vertebrata</taxon>
        <taxon>Euteleostomi</taxon>
        <taxon>Lepidosauria</taxon>
        <taxon>Squamata</taxon>
        <taxon>Bifurcata</taxon>
        <taxon>Gekkota</taxon>
        <taxon>Sphaerodactylidae</taxon>
        <taxon>Sphaerodactylus</taxon>
    </lineage>
</organism>
<keyword evidence="2" id="KW-1185">Reference proteome</keyword>
<comment type="caution">
    <text evidence="1">The sequence shown here is derived from an EMBL/GenBank/DDBJ whole genome shotgun (WGS) entry which is preliminary data.</text>
</comment>
<evidence type="ECO:0000313" key="1">
    <source>
        <dbReference type="EMBL" id="KAH7996706.1"/>
    </source>
</evidence>
<reference evidence="1" key="1">
    <citation type="submission" date="2021-08" db="EMBL/GenBank/DDBJ databases">
        <title>The first chromosome-level gecko genome reveals the dynamic sex chromosomes of Neotropical dwarf geckos (Sphaerodactylidae: Sphaerodactylus).</title>
        <authorList>
            <person name="Pinto B.J."/>
            <person name="Keating S.E."/>
            <person name="Gamble T."/>
        </authorList>
    </citation>
    <scope>NUCLEOTIDE SEQUENCE</scope>
    <source>
        <strain evidence="1">TG3544</strain>
    </source>
</reference>
<evidence type="ECO:0000313" key="2">
    <source>
        <dbReference type="Proteomes" id="UP000827872"/>
    </source>
</evidence>
<dbReference type="EMBL" id="CM037628">
    <property type="protein sequence ID" value="KAH7996706.1"/>
    <property type="molecule type" value="Genomic_DNA"/>
</dbReference>
<sequence length="1046" mass="114508">MLFSHLFSPVLRSLARLRPDMTLEDGVPRAVQEWEHSSNFERMIFYEMAEKFMEFEVEEEQQIQKMKLLASCSQFQAPLPKSTKPTPSPATESGQQQVYIPKKAAAKSRQPRRRQRRSPSAPAPGAPREIPAEAVHQYAEIMEALDTSWEEEEDEKKAQRGRGDPRDQEDGMFPDPSLLQYIDQLCGDEEFVCKVEAGHPPTVHDWTYCLSGEKPMHPHGSGGGIGGGVELDRHPVNACSYPLYQTTEGDSWYELVEKRLLVLSEEERERSFCPTSHSDSTPFQSEDEDEVGNSGKGEETPCKAMKRPPPSKGIRASQPETAGAGTGSLLVPSSQQHLGKRDFLPKAVRTPLGLSPHKCDSRDAQEESMLPALKNTDERETPNLQKHSQVGFNLGLAKEISLHAQWEKIGPSVTEHNSLSRHPNSQVCTGGQGSQRPRSTGCAGGNGRDGTVKGQEEVRRDPEQVSHTAKVESHEETQLVWQNLEPAHNTCGKQDDTQQRQVKHEKRALATWGGQEHRITCANQNINKTLLGDHTSKHGALQQNLNRYGELPFEKITGQSQSRGIMESEDTSSGTDVDNEGTGMKSQRDGQISQFSKQLDQLGCQKQDGCQQEVLQDHTLFLASRKGPTSALNAAGPHCGSIVSCGKRLAGQELRTPVPAGPGKQHDAPEAKVGSQKKSQVSWEKTKCAPVKRKRSSGKALRCCADNLALPTPFGQDGHQPSCPPILETDQKVNYPVFTPSTELSGGKGNPLTSADPTGGRELKDELPRTSTEHPPFSSRSGLASPSLSIQMDPGMFPEGQWPISDQGEVNPQVGNQPGVRQTPNPTLNPSDCIVAVEAAVDNGVPSGDPTLVPSSSCKTALPPKLGNSNVNNPQNQKAEHGNLLSFKDQSEEASSESERNHLGQGVGRRDLLEPATKTSTALPELSGGNVESSHPYVVHEDHVEEEDEEDEELSGFSSLLASKLSLSSHFYDTPFPKEQDNTVPASPTETGKPDSKVMHSGQVQVPQEAIVLLHRNLGAHPTVHRSHKRKSYSSGIRRSKRLRDQ</sequence>